<dbReference type="InterPro" id="IPR036969">
    <property type="entry name" value="Citrate_synthase_sf"/>
</dbReference>
<accession>A0A382Z661</accession>
<gene>
    <name evidence="1" type="ORF">METZ01_LOCUS443845</name>
</gene>
<dbReference type="SUPFAM" id="SSF48256">
    <property type="entry name" value="Citrate synthase"/>
    <property type="match status" value="1"/>
</dbReference>
<feature type="non-terminal residue" evidence="1">
    <location>
        <position position="37"/>
    </location>
</feature>
<dbReference type="GO" id="GO:0046912">
    <property type="term" value="F:acyltransferase activity, acyl groups converted into alkyl on transfer"/>
    <property type="evidence" value="ECO:0007669"/>
    <property type="project" value="InterPro"/>
</dbReference>
<dbReference type="EMBL" id="UINC01181344">
    <property type="protein sequence ID" value="SVD90991.1"/>
    <property type="molecule type" value="Genomic_DNA"/>
</dbReference>
<reference evidence="1" key="1">
    <citation type="submission" date="2018-05" db="EMBL/GenBank/DDBJ databases">
        <authorList>
            <person name="Lanie J.A."/>
            <person name="Ng W.-L."/>
            <person name="Kazmierczak K.M."/>
            <person name="Andrzejewski T.M."/>
            <person name="Davidsen T.M."/>
            <person name="Wayne K.J."/>
            <person name="Tettelin H."/>
            <person name="Glass J.I."/>
            <person name="Rusch D."/>
            <person name="Podicherti R."/>
            <person name="Tsui H.-C.T."/>
            <person name="Winkler M.E."/>
        </authorList>
    </citation>
    <scope>NUCLEOTIDE SEQUENCE</scope>
</reference>
<dbReference type="AlphaFoldDB" id="A0A382Z661"/>
<name>A0A382Z661_9ZZZZ</name>
<sequence length="37" mass="3916">MSEAPTYSPGLAGVIAGESAISCIDVERNKLNMRGYD</sequence>
<proteinExistence type="predicted"/>
<protein>
    <submittedName>
        <fullName evidence="1">Uncharacterized protein</fullName>
    </submittedName>
</protein>
<organism evidence="1">
    <name type="scientific">marine metagenome</name>
    <dbReference type="NCBI Taxonomy" id="408172"/>
    <lineage>
        <taxon>unclassified sequences</taxon>
        <taxon>metagenomes</taxon>
        <taxon>ecological metagenomes</taxon>
    </lineage>
</organism>
<evidence type="ECO:0000313" key="1">
    <source>
        <dbReference type="EMBL" id="SVD90991.1"/>
    </source>
</evidence>